<dbReference type="EMBL" id="QBML01000004">
    <property type="protein sequence ID" value="PZO43776.1"/>
    <property type="molecule type" value="Genomic_DNA"/>
</dbReference>
<evidence type="ECO:0000256" key="5">
    <source>
        <dbReference type="HAMAP-Rule" id="MF_00362"/>
    </source>
</evidence>
<dbReference type="CDD" id="cd05797">
    <property type="entry name" value="Ribosomal_L10"/>
    <property type="match status" value="1"/>
</dbReference>
<dbReference type="InterPro" id="IPR043141">
    <property type="entry name" value="Ribosomal_uL10-like_sf"/>
</dbReference>
<comment type="caution">
    <text evidence="6">The sequence shown here is derived from an EMBL/GenBank/DDBJ whole genome shotgun (WGS) entry which is preliminary data.</text>
</comment>
<dbReference type="GO" id="GO:0006412">
    <property type="term" value="P:translation"/>
    <property type="evidence" value="ECO:0007669"/>
    <property type="project" value="UniProtKB-UniRule"/>
</dbReference>
<name>A0A2W4WG02_9CYAN</name>
<protein>
    <recommendedName>
        <fullName evidence="4 5">Large ribosomal subunit protein uL10</fullName>
    </recommendedName>
</protein>
<dbReference type="Gene3D" id="3.30.70.1730">
    <property type="match status" value="1"/>
</dbReference>
<evidence type="ECO:0000313" key="6">
    <source>
        <dbReference type="EMBL" id="PZO43776.1"/>
    </source>
</evidence>
<dbReference type="Gene3D" id="6.10.250.290">
    <property type="match status" value="1"/>
</dbReference>
<keyword evidence="3 5" id="KW-0687">Ribonucleoprotein</keyword>
<accession>A0A2W4WG02</accession>
<evidence type="ECO:0000256" key="4">
    <source>
        <dbReference type="ARBA" id="ARBA00035202"/>
    </source>
</evidence>
<dbReference type="AlphaFoldDB" id="A0A2W4WG02"/>
<dbReference type="HAMAP" id="MF_00362">
    <property type="entry name" value="Ribosomal_uL10"/>
    <property type="match status" value="1"/>
</dbReference>
<comment type="similarity">
    <text evidence="1 5">Belongs to the universal ribosomal protein uL10 family.</text>
</comment>
<keyword evidence="2 5" id="KW-0689">Ribosomal protein</keyword>
<dbReference type="GO" id="GO:0070180">
    <property type="term" value="F:large ribosomal subunit rRNA binding"/>
    <property type="evidence" value="ECO:0007669"/>
    <property type="project" value="UniProtKB-UniRule"/>
</dbReference>
<evidence type="ECO:0000256" key="3">
    <source>
        <dbReference type="ARBA" id="ARBA00023274"/>
    </source>
</evidence>
<comment type="subunit">
    <text evidence="5">Part of the ribosomal stalk of the 50S ribosomal subunit. The N-terminus interacts with L11 and the large rRNA to form the base of the stalk. The C-terminus forms an elongated spine to which L12 dimers bind in a sequential fashion forming a multimeric L10(L12)X complex.</text>
</comment>
<evidence type="ECO:0000256" key="1">
    <source>
        <dbReference type="ARBA" id="ARBA00008889"/>
    </source>
</evidence>
<dbReference type="InterPro" id="IPR047865">
    <property type="entry name" value="Ribosomal_uL10_bac_type"/>
</dbReference>
<dbReference type="InterPro" id="IPR022973">
    <property type="entry name" value="Ribosomal_uL10_bac"/>
</dbReference>
<dbReference type="Pfam" id="PF00466">
    <property type="entry name" value="Ribosomal_L10"/>
    <property type="match status" value="1"/>
</dbReference>
<dbReference type="SUPFAM" id="SSF160369">
    <property type="entry name" value="Ribosomal protein L10-like"/>
    <property type="match status" value="1"/>
</dbReference>
<sequence>MGKTLDQKKFLVGEMTKEFEGTQMVMVIDFSTLSVAEITKLRRSLRPTGTVCRTTKNTLLKQAISETPEWKPLESFLVGPSACLFVKEDIGGAVKAYQAFQKESKKTELRGGVLEGRALTAKDLQAIADLPSKEVLIAQIAGAINAVTAKIAIGIKEVPQSLGRAIKAVSEKEAA</sequence>
<reference evidence="6 7" key="2">
    <citation type="submission" date="2018-06" db="EMBL/GenBank/DDBJ databases">
        <title>Metagenomic assembly of (sub)arctic Cyanobacteria and their associated microbiome from non-axenic cultures.</title>
        <authorList>
            <person name="Baurain D."/>
        </authorList>
    </citation>
    <scope>NUCLEOTIDE SEQUENCE [LARGE SCALE GENOMIC DNA]</scope>
    <source>
        <strain evidence="6">ULC066bin1</strain>
    </source>
</reference>
<comment type="function">
    <text evidence="5">Forms part of the ribosomal stalk, playing a central role in the interaction of the ribosome with GTP-bound translation factors.</text>
</comment>
<dbReference type="InterPro" id="IPR001790">
    <property type="entry name" value="Ribosomal_uL10"/>
</dbReference>
<evidence type="ECO:0000313" key="7">
    <source>
        <dbReference type="Proteomes" id="UP000249467"/>
    </source>
</evidence>
<organism evidence="6 7">
    <name type="scientific">Pseudanabaena frigida</name>
    <dbReference type="NCBI Taxonomy" id="945775"/>
    <lineage>
        <taxon>Bacteria</taxon>
        <taxon>Bacillati</taxon>
        <taxon>Cyanobacteriota</taxon>
        <taxon>Cyanophyceae</taxon>
        <taxon>Pseudanabaenales</taxon>
        <taxon>Pseudanabaenaceae</taxon>
        <taxon>Pseudanabaena</taxon>
    </lineage>
</organism>
<dbReference type="GO" id="GO:0005840">
    <property type="term" value="C:ribosome"/>
    <property type="evidence" value="ECO:0007669"/>
    <property type="project" value="UniProtKB-KW"/>
</dbReference>
<reference evidence="6 7" key="1">
    <citation type="submission" date="2018-04" db="EMBL/GenBank/DDBJ databases">
        <authorList>
            <person name="Go L.Y."/>
            <person name="Mitchell J.A."/>
        </authorList>
    </citation>
    <scope>NUCLEOTIDE SEQUENCE [LARGE SCALE GENOMIC DNA]</scope>
    <source>
        <strain evidence="6">ULC066bin1</strain>
    </source>
</reference>
<dbReference type="GO" id="GO:1990904">
    <property type="term" value="C:ribonucleoprotein complex"/>
    <property type="evidence" value="ECO:0007669"/>
    <property type="project" value="UniProtKB-KW"/>
</dbReference>
<proteinExistence type="inferred from homology"/>
<dbReference type="Proteomes" id="UP000249467">
    <property type="component" value="Unassembled WGS sequence"/>
</dbReference>
<evidence type="ECO:0000256" key="2">
    <source>
        <dbReference type="ARBA" id="ARBA00022980"/>
    </source>
</evidence>
<keyword evidence="5" id="KW-0699">rRNA-binding</keyword>
<keyword evidence="5" id="KW-0694">RNA-binding</keyword>
<dbReference type="PANTHER" id="PTHR11560">
    <property type="entry name" value="39S RIBOSOMAL PROTEIN L10, MITOCHONDRIAL"/>
    <property type="match status" value="1"/>
</dbReference>
<dbReference type="NCBIfam" id="NF000955">
    <property type="entry name" value="PRK00099.1-1"/>
    <property type="match status" value="1"/>
</dbReference>
<gene>
    <name evidence="5" type="primary">rplJ</name>
    <name evidence="5" type="synonym">rpl10</name>
    <name evidence="6" type="ORF">DCF19_03870</name>
</gene>